<evidence type="ECO:0000256" key="1">
    <source>
        <dbReference type="SAM" id="Phobius"/>
    </source>
</evidence>
<dbReference type="EMBL" id="JACYGY010000002">
    <property type="protein sequence ID" value="MBE9465464.1"/>
    <property type="molecule type" value="Genomic_DNA"/>
</dbReference>
<dbReference type="Proteomes" id="UP000634134">
    <property type="component" value="Unassembled WGS sequence"/>
</dbReference>
<sequence length="112" mass="13065">MFSQLEEIKDTLFKYFETRIDLFKIETRDKIERAAVTGVYALLILSIALVVLILIVILLGTFLNKWLHSDYLGYLILLGVFVLKLTLSIVFRTKLIGFIRNIIIRFVQIKED</sequence>
<dbReference type="Pfam" id="PF07332">
    <property type="entry name" value="Phage_holin_3_6"/>
    <property type="match status" value="1"/>
</dbReference>
<dbReference type="RefSeq" id="WP_194123760.1">
    <property type="nucleotide sequence ID" value="NZ_JACYGY010000002.1"/>
</dbReference>
<feature type="transmembrane region" description="Helical" evidence="1">
    <location>
        <begin position="71"/>
        <end position="91"/>
    </location>
</feature>
<name>A0ABR9WIW7_9BACT</name>
<proteinExistence type="predicted"/>
<evidence type="ECO:0000313" key="3">
    <source>
        <dbReference type="Proteomes" id="UP000634134"/>
    </source>
</evidence>
<keyword evidence="1" id="KW-0812">Transmembrane</keyword>
<accession>A0ABR9WIW7</accession>
<comment type="caution">
    <text evidence="2">The sequence shown here is derived from an EMBL/GenBank/DDBJ whole genome shotgun (WGS) entry which is preliminary data.</text>
</comment>
<protein>
    <submittedName>
        <fullName evidence="2">Phage holin family protein</fullName>
    </submittedName>
</protein>
<feature type="transmembrane region" description="Helical" evidence="1">
    <location>
        <begin position="34"/>
        <end position="59"/>
    </location>
</feature>
<reference evidence="3" key="1">
    <citation type="submission" date="2023-07" db="EMBL/GenBank/DDBJ databases">
        <title>Dyadobacter sp. nov 'subterranea' isolated from contaminted grondwater.</title>
        <authorList>
            <person name="Szabo I."/>
            <person name="Al-Omari J."/>
            <person name="Szerdahelyi S.G."/>
            <person name="Rado J."/>
        </authorList>
    </citation>
    <scope>NUCLEOTIDE SEQUENCE [LARGE SCALE GENOMIC DNA]</scope>
    <source>
        <strain evidence="3">UP-52</strain>
    </source>
</reference>
<keyword evidence="1" id="KW-0472">Membrane</keyword>
<dbReference type="InterPro" id="IPR009937">
    <property type="entry name" value="Phage_holin_3_6"/>
</dbReference>
<keyword evidence="3" id="KW-1185">Reference proteome</keyword>
<evidence type="ECO:0000313" key="2">
    <source>
        <dbReference type="EMBL" id="MBE9465464.1"/>
    </source>
</evidence>
<organism evidence="2 3">
    <name type="scientific">Dyadobacter subterraneus</name>
    <dbReference type="NCBI Taxonomy" id="2773304"/>
    <lineage>
        <taxon>Bacteria</taxon>
        <taxon>Pseudomonadati</taxon>
        <taxon>Bacteroidota</taxon>
        <taxon>Cytophagia</taxon>
        <taxon>Cytophagales</taxon>
        <taxon>Spirosomataceae</taxon>
        <taxon>Dyadobacter</taxon>
    </lineage>
</organism>
<keyword evidence="1" id="KW-1133">Transmembrane helix</keyword>
<gene>
    <name evidence="2" type="ORF">IEE83_26575</name>
</gene>